<organism evidence="13 14">
    <name type="scientific">Rubus argutus</name>
    <name type="common">Southern blackberry</name>
    <dbReference type="NCBI Taxonomy" id="59490"/>
    <lineage>
        <taxon>Eukaryota</taxon>
        <taxon>Viridiplantae</taxon>
        <taxon>Streptophyta</taxon>
        <taxon>Embryophyta</taxon>
        <taxon>Tracheophyta</taxon>
        <taxon>Spermatophyta</taxon>
        <taxon>Magnoliopsida</taxon>
        <taxon>eudicotyledons</taxon>
        <taxon>Gunneridae</taxon>
        <taxon>Pentapetalae</taxon>
        <taxon>rosids</taxon>
        <taxon>fabids</taxon>
        <taxon>Rosales</taxon>
        <taxon>Rosaceae</taxon>
        <taxon>Rosoideae</taxon>
        <taxon>Rosoideae incertae sedis</taxon>
        <taxon>Rubus</taxon>
    </lineage>
</organism>
<dbReference type="GO" id="GO:0033550">
    <property type="term" value="F:MAP kinase tyrosine phosphatase activity"/>
    <property type="evidence" value="ECO:0007669"/>
    <property type="project" value="TreeGrafter"/>
</dbReference>
<keyword evidence="4" id="KW-0963">Cytoplasm</keyword>
<keyword evidence="6" id="KW-0904">Protein phosphatase</keyword>
<dbReference type="CDD" id="cd14498">
    <property type="entry name" value="DSP"/>
    <property type="match status" value="1"/>
</dbReference>
<accession>A0AAW1X6S0</accession>
<dbReference type="PROSITE" id="PS50056">
    <property type="entry name" value="TYR_PHOSPHATASE_2"/>
    <property type="match status" value="1"/>
</dbReference>
<dbReference type="GO" id="GO:0005634">
    <property type="term" value="C:nucleus"/>
    <property type="evidence" value="ECO:0007669"/>
    <property type="project" value="UniProtKB-SubCell"/>
</dbReference>
<dbReference type="Proteomes" id="UP001457282">
    <property type="component" value="Unassembled WGS sequence"/>
</dbReference>
<evidence type="ECO:0000256" key="1">
    <source>
        <dbReference type="ARBA" id="ARBA00004123"/>
    </source>
</evidence>
<keyword evidence="5" id="KW-0378">Hydrolase</keyword>
<dbReference type="GO" id="GO:0004722">
    <property type="term" value="F:protein serine/threonine phosphatase activity"/>
    <property type="evidence" value="ECO:0007669"/>
    <property type="project" value="UniProtKB-EC"/>
</dbReference>
<dbReference type="EMBL" id="JBEDUW010000004">
    <property type="protein sequence ID" value="KAK9931320.1"/>
    <property type="molecule type" value="Genomic_DNA"/>
</dbReference>
<dbReference type="InterPro" id="IPR020422">
    <property type="entry name" value="TYR_PHOSPHATASE_DUAL_dom"/>
</dbReference>
<evidence type="ECO:0000256" key="10">
    <source>
        <dbReference type="ARBA" id="ARBA00051722"/>
    </source>
</evidence>
<dbReference type="GO" id="GO:0043409">
    <property type="term" value="P:negative regulation of MAPK cascade"/>
    <property type="evidence" value="ECO:0007669"/>
    <property type="project" value="TreeGrafter"/>
</dbReference>
<dbReference type="Gene3D" id="3.90.190.10">
    <property type="entry name" value="Protein tyrosine phosphatase superfamily"/>
    <property type="match status" value="1"/>
</dbReference>
<comment type="catalytic activity">
    <reaction evidence="8">
        <text>O-phospho-L-seryl-[protein] + H2O = L-seryl-[protein] + phosphate</text>
        <dbReference type="Rhea" id="RHEA:20629"/>
        <dbReference type="Rhea" id="RHEA-COMP:9863"/>
        <dbReference type="Rhea" id="RHEA-COMP:11604"/>
        <dbReference type="ChEBI" id="CHEBI:15377"/>
        <dbReference type="ChEBI" id="CHEBI:29999"/>
        <dbReference type="ChEBI" id="CHEBI:43474"/>
        <dbReference type="ChEBI" id="CHEBI:83421"/>
        <dbReference type="EC" id="3.1.3.16"/>
    </reaction>
</comment>
<dbReference type="GO" id="GO:0005737">
    <property type="term" value="C:cytoplasm"/>
    <property type="evidence" value="ECO:0007669"/>
    <property type="project" value="UniProtKB-SubCell"/>
</dbReference>
<dbReference type="InterPro" id="IPR016130">
    <property type="entry name" value="Tyr_Pase_AS"/>
</dbReference>
<dbReference type="SMART" id="SM00195">
    <property type="entry name" value="DSPc"/>
    <property type="match status" value="1"/>
</dbReference>
<evidence type="ECO:0000256" key="2">
    <source>
        <dbReference type="ARBA" id="ARBA00004496"/>
    </source>
</evidence>
<feature type="domain" description="Tyrosine-protein phosphatase" evidence="11">
    <location>
        <begin position="29"/>
        <end position="170"/>
    </location>
</feature>
<evidence type="ECO:0000313" key="14">
    <source>
        <dbReference type="Proteomes" id="UP001457282"/>
    </source>
</evidence>
<keyword evidence="14" id="KW-1185">Reference proteome</keyword>
<dbReference type="PANTHER" id="PTHR10159:SF511">
    <property type="entry name" value="DUAL SPECIFICITY PROTEIN PHOSPHATASE 1"/>
    <property type="match status" value="1"/>
</dbReference>
<evidence type="ECO:0000256" key="9">
    <source>
        <dbReference type="ARBA" id="ARBA00048336"/>
    </source>
</evidence>
<dbReference type="AlphaFoldDB" id="A0AAW1X6S0"/>
<evidence type="ECO:0008006" key="15">
    <source>
        <dbReference type="Google" id="ProtNLM"/>
    </source>
</evidence>
<dbReference type="PANTHER" id="PTHR10159">
    <property type="entry name" value="DUAL SPECIFICITY PROTEIN PHOSPHATASE"/>
    <property type="match status" value="1"/>
</dbReference>
<evidence type="ECO:0000256" key="3">
    <source>
        <dbReference type="ARBA" id="ARBA00008601"/>
    </source>
</evidence>
<evidence type="ECO:0000259" key="12">
    <source>
        <dbReference type="PROSITE" id="PS50056"/>
    </source>
</evidence>
<proteinExistence type="inferred from homology"/>
<evidence type="ECO:0000256" key="8">
    <source>
        <dbReference type="ARBA" id="ARBA00047761"/>
    </source>
</evidence>
<comment type="catalytic activity">
    <reaction evidence="9">
        <text>O-phospho-L-threonyl-[protein] + H2O = L-threonyl-[protein] + phosphate</text>
        <dbReference type="Rhea" id="RHEA:47004"/>
        <dbReference type="Rhea" id="RHEA-COMP:11060"/>
        <dbReference type="Rhea" id="RHEA-COMP:11605"/>
        <dbReference type="ChEBI" id="CHEBI:15377"/>
        <dbReference type="ChEBI" id="CHEBI:30013"/>
        <dbReference type="ChEBI" id="CHEBI:43474"/>
        <dbReference type="ChEBI" id="CHEBI:61977"/>
        <dbReference type="EC" id="3.1.3.16"/>
    </reaction>
</comment>
<comment type="catalytic activity">
    <reaction evidence="10">
        <text>O-phospho-L-tyrosyl-[protein] + H2O = L-tyrosyl-[protein] + phosphate</text>
        <dbReference type="Rhea" id="RHEA:10684"/>
        <dbReference type="Rhea" id="RHEA-COMP:10136"/>
        <dbReference type="Rhea" id="RHEA-COMP:20101"/>
        <dbReference type="ChEBI" id="CHEBI:15377"/>
        <dbReference type="ChEBI" id="CHEBI:43474"/>
        <dbReference type="ChEBI" id="CHEBI:46858"/>
        <dbReference type="ChEBI" id="CHEBI:61978"/>
        <dbReference type="EC" id="3.1.3.48"/>
    </reaction>
</comment>
<dbReference type="FunFam" id="3.90.190.10:FF:000056">
    <property type="entry name" value="Dual specificity phosphatase 12"/>
    <property type="match status" value="1"/>
</dbReference>
<evidence type="ECO:0000259" key="11">
    <source>
        <dbReference type="PROSITE" id="PS50054"/>
    </source>
</evidence>
<evidence type="ECO:0000256" key="5">
    <source>
        <dbReference type="ARBA" id="ARBA00022801"/>
    </source>
</evidence>
<evidence type="ECO:0000256" key="6">
    <source>
        <dbReference type="ARBA" id="ARBA00022912"/>
    </source>
</evidence>
<gene>
    <name evidence="13" type="ORF">M0R45_018598</name>
</gene>
<evidence type="ECO:0000256" key="4">
    <source>
        <dbReference type="ARBA" id="ARBA00022490"/>
    </source>
</evidence>
<feature type="domain" description="Tyrosine specific protein phosphatases" evidence="12">
    <location>
        <begin position="91"/>
        <end position="149"/>
    </location>
</feature>
<dbReference type="GO" id="GO:0008330">
    <property type="term" value="F:protein tyrosine/threonine phosphatase activity"/>
    <property type="evidence" value="ECO:0007669"/>
    <property type="project" value="TreeGrafter"/>
</dbReference>
<dbReference type="PROSITE" id="PS50054">
    <property type="entry name" value="TYR_PHOSPHATASE_DUAL"/>
    <property type="match status" value="1"/>
</dbReference>
<sequence>MHRGDDSLRNQAAAVIQAMNERLSREDNVPCQIEQGLFLGSIGAANNKEELKNCNVTHILTVANSLPPQYPNDFVYKVLNVADTKCTDLKQHFDECFNYIEEAKRCGGGVLVHCFAGMSRSATIVLSYLMKKHGMRLTQALELVKRKRPQAAPNAGFISQLQDLESSAIQPGSGWIVTQD</sequence>
<dbReference type="PROSITE" id="PS00383">
    <property type="entry name" value="TYR_PHOSPHATASE_1"/>
    <property type="match status" value="1"/>
</dbReference>
<comment type="caution">
    <text evidence="13">The sequence shown here is derived from an EMBL/GenBank/DDBJ whole genome shotgun (WGS) entry which is preliminary data.</text>
</comment>
<evidence type="ECO:0000313" key="13">
    <source>
        <dbReference type="EMBL" id="KAK9931320.1"/>
    </source>
</evidence>
<keyword evidence="7" id="KW-0539">Nucleus</keyword>
<comment type="subcellular location">
    <subcellularLocation>
        <location evidence="2">Cytoplasm</location>
    </subcellularLocation>
    <subcellularLocation>
        <location evidence="1">Nucleus</location>
    </subcellularLocation>
</comment>
<evidence type="ECO:0000256" key="7">
    <source>
        <dbReference type="ARBA" id="ARBA00023242"/>
    </source>
</evidence>
<dbReference type="InterPro" id="IPR000340">
    <property type="entry name" value="Dual-sp_phosphatase_cat-dom"/>
</dbReference>
<dbReference type="SUPFAM" id="SSF52799">
    <property type="entry name" value="(Phosphotyrosine protein) phosphatases II"/>
    <property type="match status" value="1"/>
</dbReference>
<dbReference type="InterPro" id="IPR029021">
    <property type="entry name" value="Prot-tyrosine_phosphatase-like"/>
</dbReference>
<comment type="similarity">
    <text evidence="3">Belongs to the protein-tyrosine phosphatase family. Non-receptor class dual specificity subfamily.</text>
</comment>
<protein>
    <recommendedName>
        <fullName evidence="15">Dual specificity protein phosphatase 1</fullName>
    </recommendedName>
</protein>
<dbReference type="InterPro" id="IPR000387">
    <property type="entry name" value="Tyr_Pase_dom"/>
</dbReference>
<reference evidence="13 14" key="1">
    <citation type="journal article" date="2023" name="G3 (Bethesda)">
        <title>A chromosome-length genome assembly and annotation of blackberry (Rubus argutus, cv. 'Hillquist').</title>
        <authorList>
            <person name="Bruna T."/>
            <person name="Aryal R."/>
            <person name="Dudchenko O."/>
            <person name="Sargent D.J."/>
            <person name="Mead D."/>
            <person name="Buti M."/>
            <person name="Cavallini A."/>
            <person name="Hytonen T."/>
            <person name="Andres J."/>
            <person name="Pham M."/>
            <person name="Weisz D."/>
            <person name="Mascagni F."/>
            <person name="Usai G."/>
            <person name="Natali L."/>
            <person name="Bassil N."/>
            <person name="Fernandez G.E."/>
            <person name="Lomsadze A."/>
            <person name="Armour M."/>
            <person name="Olukolu B."/>
            <person name="Poorten T."/>
            <person name="Britton C."/>
            <person name="Davik J."/>
            <person name="Ashrafi H."/>
            <person name="Aiden E.L."/>
            <person name="Borodovsky M."/>
            <person name="Worthington M."/>
        </authorList>
    </citation>
    <scope>NUCLEOTIDE SEQUENCE [LARGE SCALE GENOMIC DNA]</scope>
    <source>
        <strain evidence="13">PI 553951</strain>
    </source>
</reference>
<dbReference type="GO" id="GO:0017017">
    <property type="term" value="F:MAP kinase tyrosine/serine/threonine phosphatase activity"/>
    <property type="evidence" value="ECO:0007669"/>
    <property type="project" value="TreeGrafter"/>
</dbReference>
<name>A0AAW1X6S0_RUBAR</name>
<dbReference type="Pfam" id="PF00782">
    <property type="entry name" value="DSPc"/>
    <property type="match status" value="1"/>
</dbReference>